<protein>
    <recommendedName>
        <fullName evidence="7">Coronin</fullName>
    </recommendedName>
</protein>
<feature type="compositionally biased region" description="Polar residues" evidence="9">
    <location>
        <begin position="522"/>
        <end position="532"/>
    </location>
</feature>
<dbReference type="Proteomes" id="UP000024635">
    <property type="component" value="Unassembled WGS sequence"/>
</dbReference>
<feature type="coiled-coil region" evidence="8">
    <location>
        <begin position="597"/>
        <end position="631"/>
    </location>
</feature>
<accession>A0A016SA37</accession>
<sequence>MPGRTDWLRLCTMSVQSSPKLYWRIFIDTDQSIPVEAAGMASIVRQSKFRHVYCKPVKHEQCMSDIRVTEITWDSLFCSVNPKFVAFITKGAGGPFMVIPINKVGRIDKDYPFVDAHKGACLEVAWSPFNDNVIASCSEDTTCKVWLIPEKGLMRTLSEPVVELNGHQKRVNTLAWHPVANNLLLTAGGENKLLLWNVGTGEALLEIAGHPDQIWSIGFNYDGTHFVTTCKDKKIRILDTRSGEVLHEGMGHEGVKPQRAIFVRDGRVITTGFTKRSERLYALRAPDNLSQPIIEEELDTSNGVLFPLYDEDTGLVYLCGKGDCAIRYYEVNQEYPYMHYINTYTTSEPQRAVGFQCKRGVSSEENEINRIYKLTTKGVVDVLQFFVPRKSDLFQHDLYPDTRSTVPALTAEEFMEGKNAVPNTQPVNPAAAQAKPKIQVAKKANILNQLAPTAAESAPPRSYSEQSSPQVSAPPSPRPQQTQQRRPVIDDDMGIVPMNQARPPSSHQHYQERQSPDRDRPNQMTPKQQVNLRSRADRDDGGSLTAGQRRAAAELERIKRDQARTATEEDFGPPTQRLQATPSPRMSVSSMEGPTNMEELLSDLAKMKAVMRQHERRIRILEEEIAEKNMSQAYSF</sequence>
<dbReference type="SMART" id="SM01166">
    <property type="entry name" value="DUF1899"/>
    <property type="match status" value="1"/>
</dbReference>
<name>A0A016SA37_9BILA</name>
<dbReference type="PANTHER" id="PTHR10856:SF0">
    <property type="entry name" value="CORONIN"/>
    <property type="match status" value="1"/>
</dbReference>
<evidence type="ECO:0000313" key="11">
    <source>
        <dbReference type="EMBL" id="EYB87271.1"/>
    </source>
</evidence>
<dbReference type="InterPro" id="IPR036322">
    <property type="entry name" value="WD40_repeat_dom_sf"/>
</dbReference>
<dbReference type="PROSITE" id="PS50294">
    <property type="entry name" value="WD_REPEATS_REGION"/>
    <property type="match status" value="1"/>
</dbReference>
<dbReference type="GO" id="GO:0051015">
    <property type="term" value="F:actin filament binding"/>
    <property type="evidence" value="ECO:0007669"/>
    <property type="project" value="TreeGrafter"/>
</dbReference>
<evidence type="ECO:0000256" key="4">
    <source>
        <dbReference type="ARBA" id="ARBA00023054"/>
    </source>
</evidence>
<dbReference type="InterPro" id="IPR015943">
    <property type="entry name" value="WD40/YVTN_repeat-like_dom_sf"/>
</dbReference>
<dbReference type="Pfam" id="PF00400">
    <property type="entry name" value="WD40"/>
    <property type="match status" value="3"/>
</dbReference>
<dbReference type="InterPro" id="IPR015048">
    <property type="entry name" value="DUF1899"/>
</dbReference>
<dbReference type="PANTHER" id="PTHR10856">
    <property type="entry name" value="CORONIN"/>
    <property type="match status" value="1"/>
</dbReference>
<feature type="compositionally biased region" description="Basic and acidic residues" evidence="9">
    <location>
        <begin position="551"/>
        <end position="567"/>
    </location>
</feature>
<feature type="repeat" description="WD" evidence="6">
    <location>
        <begin position="207"/>
        <end position="248"/>
    </location>
</feature>
<reference evidence="12" key="1">
    <citation type="journal article" date="2015" name="Nat. Genet.">
        <title>The genome and transcriptome of the zoonotic hookworm Ancylostoma ceylanicum identify infection-specific gene families.</title>
        <authorList>
            <person name="Schwarz E.M."/>
            <person name="Hu Y."/>
            <person name="Antoshechkin I."/>
            <person name="Miller M.M."/>
            <person name="Sternberg P.W."/>
            <person name="Aroian R.V."/>
        </authorList>
    </citation>
    <scope>NUCLEOTIDE SEQUENCE</scope>
    <source>
        <strain evidence="12">HY135</strain>
    </source>
</reference>
<proteinExistence type="inferred from homology"/>
<feature type="repeat" description="WD" evidence="6">
    <location>
        <begin position="114"/>
        <end position="146"/>
    </location>
</feature>
<gene>
    <name evidence="11" type="primary">Acey_s0266.g726</name>
    <name evidence="11" type="synonym">Acey-cor-1</name>
    <name evidence="11" type="ORF">Y032_0266g726</name>
</gene>
<keyword evidence="4 8" id="KW-0175">Coiled coil</keyword>
<dbReference type="EMBL" id="JARK01001602">
    <property type="protein sequence ID" value="EYB87271.1"/>
    <property type="molecule type" value="Genomic_DNA"/>
</dbReference>
<dbReference type="InterPro" id="IPR001680">
    <property type="entry name" value="WD40_rpt"/>
</dbReference>
<evidence type="ECO:0000256" key="8">
    <source>
        <dbReference type="SAM" id="Coils"/>
    </source>
</evidence>
<comment type="caution">
    <text evidence="11">The sequence shown here is derived from an EMBL/GenBank/DDBJ whole genome shotgun (WGS) entry which is preliminary data.</text>
</comment>
<keyword evidence="3 7" id="KW-0677">Repeat</keyword>
<comment type="similarity">
    <text evidence="1 7">Belongs to the WD repeat coronin family.</text>
</comment>
<evidence type="ECO:0000256" key="6">
    <source>
        <dbReference type="PROSITE-ProRule" id="PRU00221"/>
    </source>
</evidence>
<evidence type="ECO:0000256" key="2">
    <source>
        <dbReference type="ARBA" id="ARBA00022574"/>
    </source>
</evidence>
<evidence type="ECO:0000256" key="7">
    <source>
        <dbReference type="RuleBase" id="RU280818"/>
    </source>
</evidence>
<evidence type="ECO:0000313" key="12">
    <source>
        <dbReference type="Proteomes" id="UP000024635"/>
    </source>
</evidence>
<dbReference type="SMART" id="SM00320">
    <property type="entry name" value="WD40"/>
    <property type="match status" value="3"/>
</dbReference>
<feature type="repeat" description="WD" evidence="6">
    <location>
        <begin position="164"/>
        <end position="206"/>
    </location>
</feature>
<dbReference type="SUPFAM" id="SSF50978">
    <property type="entry name" value="WD40 repeat-like"/>
    <property type="match status" value="1"/>
</dbReference>
<evidence type="ECO:0000256" key="9">
    <source>
        <dbReference type="SAM" id="MobiDB-lite"/>
    </source>
</evidence>
<evidence type="ECO:0000259" key="10">
    <source>
        <dbReference type="SMART" id="SM01166"/>
    </source>
</evidence>
<dbReference type="Pfam" id="PF16300">
    <property type="entry name" value="WD40_4"/>
    <property type="match status" value="1"/>
</dbReference>
<evidence type="ECO:0000256" key="1">
    <source>
        <dbReference type="ARBA" id="ARBA00009482"/>
    </source>
</evidence>
<dbReference type="OrthoDB" id="1850764at2759"/>
<dbReference type="Pfam" id="PF08953">
    <property type="entry name" value="DUF1899"/>
    <property type="match status" value="1"/>
</dbReference>
<feature type="compositionally biased region" description="Polar residues" evidence="9">
    <location>
        <begin position="576"/>
        <end position="592"/>
    </location>
</feature>
<dbReference type="FunFam" id="2.130.10.10:FF:000502">
    <property type="entry name" value="Coronin"/>
    <property type="match status" value="1"/>
</dbReference>
<dbReference type="InterPro" id="IPR015505">
    <property type="entry name" value="Coronin"/>
</dbReference>
<keyword evidence="5" id="KW-0009">Actin-binding</keyword>
<dbReference type="PROSITE" id="PS50082">
    <property type="entry name" value="WD_REPEATS_2"/>
    <property type="match status" value="3"/>
</dbReference>
<organism evidence="11 12">
    <name type="scientific">Ancylostoma ceylanicum</name>
    <dbReference type="NCBI Taxonomy" id="53326"/>
    <lineage>
        <taxon>Eukaryota</taxon>
        <taxon>Metazoa</taxon>
        <taxon>Ecdysozoa</taxon>
        <taxon>Nematoda</taxon>
        <taxon>Chromadorea</taxon>
        <taxon>Rhabditida</taxon>
        <taxon>Rhabditina</taxon>
        <taxon>Rhabditomorpha</taxon>
        <taxon>Strongyloidea</taxon>
        <taxon>Ancylostomatidae</taxon>
        <taxon>Ancylostomatinae</taxon>
        <taxon>Ancylostoma</taxon>
    </lineage>
</organism>
<evidence type="ECO:0000256" key="5">
    <source>
        <dbReference type="ARBA" id="ARBA00023203"/>
    </source>
</evidence>
<feature type="domain" description="DUF1899" evidence="10">
    <location>
        <begin position="42"/>
        <end position="105"/>
    </location>
</feature>
<dbReference type="Gene3D" id="2.130.10.10">
    <property type="entry name" value="YVTN repeat-like/Quinoprotein amine dehydrogenase"/>
    <property type="match status" value="1"/>
</dbReference>
<evidence type="ECO:0000256" key="3">
    <source>
        <dbReference type="ARBA" id="ARBA00022737"/>
    </source>
</evidence>
<keyword evidence="2 6" id="KW-0853">WD repeat</keyword>
<dbReference type="SMART" id="SM01167">
    <property type="entry name" value="DUF1900"/>
    <property type="match status" value="1"/>
</dbReference>
<dbReference type="GO" id="GO:0007015">
    <property type="term" value="P:actin filament organization"/>
    <property type="evidence" value="ECO:0007669"/>
    <property type="project" value="TreeGrafter"/>
</dbReference>
<dbReference type="AlphaFoldDB" id="A0A016SA37"/>
<feature type="region of interest" description="Disordered" evidence="9">
    <location>
        <begin position="453"/>
        <end position="592"/>
    </location>
</feature>
<keyword evidence="12" id="KW-1185">Reference proteome</keyword>
<feature type="compositionally biased region" description="Basic and acidic residues" evidence="9">
    <location>
        <begin position="509"/>
        <end position="521"/>
    </location>
</feature>
<dbReference type="STRING" id="53326.A0A016SA37"/>